<gene>
    <name evidence="1" type="ORF">SMTD_LOCUS2404</name>
</gene>
<organism evidence="1 2">
    <name type="scientific">Schistosoma mattheei</name>
    <dbReference type="NCBI Taxonomy" id="31246"/>
    <lineage>
        <taxon>Eukaryota</taxon>
        <taxon>Metazoa</taxon>
        <taxon>Spiralia</taxon>
        <taxon>Lophotrochozoa</taxon>
        <taxon>Platyhelminthes</taxon>
        <taxon>Trematoda</taxon>
        <taxon>Digenea</taxon>
        <taxon>Strigeidida</taxon>
        <taxon>Schistosomatoidea</taxon>
        <taxon>Schistosomatidae</taxon>
        <taxon>Schistosoma</taxon>
    </lineage>
</organism>
<dbReference type="Proteomes" id="UP000269396">
    <property type="component" value="Unassembled WGS sequence"/>
</dbReference>
<protein>
    <submittedName>
        <fullName evidence="1">Uncharacterized protein</fullName>
    </submittedName>
</protein>
<reference evidence="1 2" key="1">
    <citation type="submission" date="2018-11" db="EMBL/GenBank/DDBJ databases">
        <authorList>
            <consortium name="Pathogen Informatics"/>
        </authorList>
    </citation>
    <scope>NUCLEOTIDE SEQUENCE [LARGE SCALE GENOMIC DNA]</scope>
    <source>
        <strain>Denwood</strain>
        <strain evidence="2">Zambia</strain>
    </source>
</reference>
<dbReference type="STRING" id="31246.A0A183NJW8"/>
<accession>A0A183NJW8</accession>
<dbReference type="EMBL" id="UZAL01003299">
    <property type="protein sequence ID" value="VDO86759.1"/>
    <property type="molecule type" value="Genomic_DNA"/>
</dbReference>
<sequence length="205" mass="23618">MTAENAVTKVVKQLYDTTKKLARIYGKSERLVKGKAGKLITEIEEQRNKWVEHFWELLNKLDPLNQPNTEVPHTNLPADVTTPTIEEIRMAVRRIKNGKVVEPQNIPAKSLKSYIVVTVDMLYNLFRNIWEEEQVLMNWNEGQLIKVSKKGDLSNYGGTLLSVTGNIVHRILLNGMKISLNIEFRDQQTGFSMDRLCTDRITDHR</sequence>
<dbReference type="AlphaFoldDB" id="A0A183NJW8"/>
<proteinExistence type="predicted"/>
<name>A0A183NJW8_9TREM</name>
<evidence type="ECO:0000313" key="2">
    <source>
        <dbReference type="Proteomes" id="UP000269396"/>
    </source>
</evidence>
<evidence type="ECO:0000313" key="1">
    <source>
        <dbReference type="EMBL" id="VDO86759.1"/>
    </source>
</evidence>
<keyword evidence="2" id="KW-1185">Reference proteome</keyword>